<gene>
    <name evidence="1" type="ORF">J2S01_001832</name>
</gene>
<comment type="caution">
    <text evidence="1">The sequence shown here is derived from an EMBL/GenBank/DDBJ whole genome shotgun (WGS) entry which is preliminary data.</text>
</comment>
<name>A0ABT9Y8F0_9FIRM</name>
<dbReference type="InterPro" id="IPR010982">
    <property type="entry name" value="Lambda_DNA-bd_dom_sf"/>
</dbReference>
<sequence>MTVRDKFTERFVLLKNTYDLTYPELTRILGTKGKSTINEWVRAQKSFPNESMLVYISDLFAVSTDWLLGRVDESYNEMILTILEIQHAVDLLSMAFGSHFIPDEYLNIDQRRKNYSLGQRANLIYIAMSAYLQTLFSMFTFRQVENGDIELKTSNDVIQCQNLLNGYVADVKDAGPLIRSELDKPVFDLEDAIRKNKNA</sequence>
<dbReference type="Gene3D" id="1.10.260.40">
    <property type="entry name" value="lambda repressor-like DNA-binding domains"/>
    <property type="match status" value="1"/>
</dbReference>
<dbReference type="SUPFAM" id="SSF47413">
    <property type="entry name" value="lambda repressor-like DNA-binding domains"/>
    <property type="match status" value="1"/>
</dbReference>
<keyword evidence="2" id="KW-1185">Reference proteome</keyword>
<evidence type="ECO:0000313" key="2">
    <source>
        <dbReference type="Proteomes" id="UP001239167"/>
    </source>
</evidence>
<dbReference type="EMBL" id="JAUSUE010000012">
    <property type="protein sequence ID" value="MDQ0204110.1"/>
    <property type="molecule type" value="Genomic_DNA"/>
</dbReference>
<reference evidence="1 2" key="1">
    <citation type="submission" date="2023-07" db="EMBL/GenBank/DDBJ databases">
        <title>Genomic Encyclopedia of Type Strains, Phase IV (KMG-IV): sequencing the most valuable type-strain genomes for metagenomic binning, comparative biology and taxonomic classification.</title>
        <authorList>
            <person name="Goeker M."/>
        </authorList>
    </citation>
    <scope>NUCLEOTIDE SEQUENCE [LARGE SCALE GENOMIC DNA]</scope>
    <source>
        <strain evidence="1 2">DSM 16980</strain>
    </source>
</reference>
<dbReference type="Proteomes" id="UP001239167">
    <property type="component" value="Unassembled WGS sequence"/>
</dbReference>
<protein>
    <submittedName>
        <fullName evidence="1">Transcriptional regulator with XRE-family HTH domain</fullName>
    </submittedName>
</protein>
<dbReference type="RefSeq" id="WP_307224299.1">
    <property type="nucleotide sequence ID" value="NZ_CP116940.1"/>
</dbReference>
<accession>A0ABT9Y8F0</accession>
<evidence type="ECO:0000313" key="1">
    <source>
        <dbReference type="EMBL" id="MDQ0204110.1"/>
    </source>
</evidence>
<organism evidence="1 2">
    <name type="scientific">Pectinatus haikarae</name>
    <dbReference type="NCBI Taxonomy" id="349096"/>
    <lineage>
        <taxon>Bacteria</taxon>
        <taxon>Bacillati</taxon>
        <taxon>Bacillota</taxon>
        <taxon>Negativicutes</taxon>
        <taxon>Selenomonadales</taxon>
        <taxon>Selenomonadaceae</taxon>
        <taxon>Pectinatus</taxon>
    </lineage>
</organism>
<proteinExistence type="predicted"/>